<dbReference type="GO" id="GO:0008360">
    <property type="term" value="P:regulation of cell shape"/>
    <property type="evidence" value="ECO:0007669"/>
    <property type="project" value="UniProtKB-KW"/>
</dbReference>
<dbReference type="PATRIC" id="fig|1128398.3.peg.1437"/>
<evidence type="ECO:0000256" key="2">
    <source>
        <dbReference type="ARBA" id="ARBA00004752"/>
    </source>
</evidence>
<evidence type="ECO:0000256" key="7">
    <source>
        <dbReference type="ARBA" id="ARBA00022729"/>
    </source>
</evidence>
<dbReference type="KEGG" id="cad:Curi_c14140"/>
<evidence type="ECO:0000256" key="5">
    <source>
        <dbReference type="ARBA" id="ARBA00022645"/>
    </source>
</evidence>
<evidence type="ECO:0000256" key="10">
    <source>
        <dbReference type="ARBA" id="ARBA00022984"/>
    </source>
</evidence>
<evidence type="ECO:0000256" key="11">
    <source>
        <dbReference type="ARBA" id="ARBA00023316"/>
    </source>
</evidence>
<dbReference type="GO" id="GO:0006508">
    <property type="term" value="P:proteolysis"/>
    <property type="evidence" value="ECO:0007669"/>
    <property type="project" value="UniProtKB-KW"/>
</dbReference>
<evidence type="ECO:0000256" key="9">
    <source>
        <dbReference type="ARBA" id="ARBA00022960"/>
    </source>
</evidence>
<feature type="active site" evidence="13">
    <location>
        <position position="117"/>
    </location>
</feature>
<dbReference type="GO" id="GO:0071555">
    <property type="term" value="P:cell wall organization"/>
    <property type="evidence" value="ECO:0007669"/>
    <property type="project" value="UniProtKB-KW"/>
</dbReference>
<keyword evidence="18" id="KW-1185">Reference proteome</keyword>
<comment type="function">
    <text evidence="1">Removes C-terminal D-alanyl residues from sugar-peptide cell wall precursors.</text>
</comment>
<accession>K0AYV2</accession>
<dbReference type="Pfam" id="PF07943">
    <property type="entry name" value="PBP5_C"/>
    <property type="match status" value="1"/>
</dbReference>
<sequence>MKFKRLITIIIAIILFQSGIVTVYGTEDNSIKLSAKSAVLIDSATGRILYSNNGDKRLPMASTTKIMTALVAIEKGDLDKKVTIKKESVGIEGSSIYLAENEEISLRDLLYGLMLRSGNDAATAIANEIGGSTEEFSKMMNEKAKQIGAKNSNFMNPHGLHDENHYTTAYDLAIITKEALKSKEFREISKARTWIAEREINKHFYNKNNTLWEYEGGDGGKTGFTKAAGRCLVTTATRNGTQLIAVVLNDGNWFNDCYTLMDYGFKNYKSFVIYSENQFIRNIDVINGVKENISVITKDELIIPLKEEEKDKIKTVVKLPKELSAPINKGDKIGELQTFLEGELISTTDLVSNDKVSEKSKYNKIKDMLKKII</sequence>
<evidence type="ECO:0000256" key="13">
    <source>
        <dbReference type="PIRSR" id="PIRSR618044-1"/>
    </source>
</evidence>
<dbReference type="AlphaFoldDB" id="K0AYV2"/>
<dbReference type="UniPathway" id="UPA00219"/>
<dbReference type="PANTHER" id="PTHR21581">
    <property type="entry name" value="D-ALANYL-D-ALANINE CARBOXYPEPTIDASE"/>
    <property type="match status" value="1"/>
</dbReference>
<dbReference type="GO" id="GO:0009252">
    <property type="term" value="P:peptidoglycan biosynthetic process"/>
    <property type="evidence" value="ECO:0007669"/>
    <property type="project" value="UniProtKB-UniPathway"/>
</dbReference>
<dbReference type="InterPro" id="IPR037167">
    <property type="entry name" value="Peptidase_S11_C_sf"/>
</dbReference>
<dbReference type="PANTHER" id="PTHR21581:SF33">
    <property type="entry name" value="D-ALANYL-D-ALANINE CARBOXYPEPTIDASE DACB"/>
    <property type="match status" value="1"/>
</dbReference>
<protein>
    <recommendedName>
        <fullName evidence="4">serine-type D-Ala-D-Ala carboxypeptidase</fullName>
        <ecNumber evidence="4">3.4.16.4</ecNumber>
    </recommendedName>
</protein>
<organism evidence="17 18">
    <name type="scientific">Gottschalkia acidurici (strain ATCC 7906 / DSM 604 / BCRC 14475 / CIP 104303 / KCTC 5404 / NCIMB 10678 / 9a)</name>
    <name type="common">Clostridium acidurici</name>
    <dbReference type="NCBI Taxonomy" id="1128398"/>
    <lineage>
        <taxon>Bacteria</taxon>
        <taxon>Bacillati</taxon>
        <taxon>Bacillota</taxon>
        <taxon>Tissierellia</taxon>
        <taxon>Tissierellales</taxon>
        <taxon>Gottschalkiaceae</taxon>
        <taxon>Gottschalkia</taxon>
    </lineage>
</organism>
<keyword evidence="11" id="KW-0961">Cell wall biogenesis/degradation</keyword>
<comment type="catalytic activity">
    <reaction evidence="12">
        <text>Preferential cleavage: (Ac)2-L-Lys-D-Ala-|-D-Ala. Also transpeptidation of peptidyl-alanyl moieties that are N-acyl substituents of D-alanine.</text>
        <dbReference type="EC" id="3.4.16.4"/>
    </reaction>
</comment>
<evidence type="ECO:0000256" key="15">
    <source>
        <dbReference type="RuleBase" id="RU004016"/>
    </source>
</evidence>
<feature type="domain" description="Peptidase S11 D-Ala-D-Ala carboxypeptidase A C-terminal" evidence="16">
    <location>
        <begin position="268"/>
        <end position="358"/>
    </location>
</feature>
<keyword evidence="7" id="KW-0732">Signal</keyword>
<reference evidence="17 18" key="1">
    <citation type="journal article" date="2012" name="PLoS ONE">
        <title>The purine-utilizing bacterium Clostridium acidurici 9a: a genome-guided metabolic reconsideration.</title>
        <authorList>
            <person name="Hartwich K."/>
            <person name="Poehlein A."/>
            <person name="Daniel R."/>
        </authorList>
    </citation>
    <scope>NUCLEOTIDE SEQUENCE [LARGE SCALE GENOMIC DNA]</scope>
    <source>
        <strain evidence="18">ATCC 7906 / DSM 604 / BCRC 14475 / CIP 104303 / KCTC 5404 / NCIMB 10678 / 9a</strain>
    </source>
</reference>
<dbReference type="GO" id="GO:0009002">
    <property type="term" value="F:serine-type D-Ala-D-Ala carboxypeptidase activity"/>
    <property type="evidence" value="ECO:0007669"/>
    <property type="project" value="UniProtKB-EC"/>
</dbReference>
<dbReference type="Proteomes" id="UP000006094">
    <property type="component" value="Chromosome"/>
</dbReference>
<dbReference type="PRINTS" id="PR00725">
    <property type="entry name" value="DADACBPTASE1"/>
</dbReference>
<evidence type="ECO:0000259" key="16">
    <source>
        <dbReference type="SMART" id="SM00936"/>
    </source>
</evidence>
<comment type="pathway">
    <text evidence="2">Cell wall biogenesis; peptidoglycan biosynthesis.</text>
</comment>
<evidence type="ECO:0000256" key="4">
    <source>
        <dbReference type="ARBA" id="ARBA00012448"/>
    </source>
</evidence>
<dbReference type="InterPro" id="IPR018044">
    <property type="entry name" value="Peptidase_S11"/>
</dbReference>
<evidence type="ECO:0000313" key="17">
    <source>
        <dbReference type="EMBL" id="AFS78424.1"/>
    </source>
</evidence>
<evidence type="ECO:0000256" key="1">
    <source>
        <dbReference type="ARBA" id="ARBA00003217"/>
    </source>
</evidence>
<dbReference type="OrthoDB" id="9791132at2"/>
<dbReference type="SMART" id="SM00936">
    <property type="entry name" value="PBP5_C"/>
    <property type="match status" value="1"/>
</dbReference>
<keyword evidence="5 17" id="KW-0121">Carboxypeptidase</keyword>
<dbReference type="SUPFAM" id="SSF69189">
    <property type="entry name" value="Penicillin-binding protein associated domain"/>
    <property type="match status" value="1"/>
</dbReference>
<feature type="binding site" evidence="14">
    <location>
        <position position="221"/>
    </location>
    <ligand>
        <name>substrate</name>
    </ligand>
</feature>
<dbReference type="InterPro" id="IPR001967">
    <property type="entry name" value="Peptidase_S11_N"/>
</dbReference>
<keyword evidence="6" id="KW-0645">Protease</keyword>
<gene>
    <name evidence="17" type="primary">dacB2</name>
    <name evidence="17" type="ordered locus">Curi_c14140</name>
</gene>
<keyword evidence="8 17" id="KW-0378">Hydrolase</keyword>
<dbReference type="SUPFAM" id="SSF56601">
    <property type="entry name" value="beta-lactamase/transpeptidase-like"/>
    <property type="match status" value="1"/>
</dbReference>
<dbReference type="Gene3D" id="2.60.410.10">
    <property type="entry name" value="D-Ala-D-Ala carboxypeptidase, C-terminal domain"/>
    <property type="match status" value="1"/>
</dbReference>
<dbReference type="STRING" id="1128398.Curi_c14140"/>
<name>K0AYV2_GOTA9</name>
<dbReference type="EMBL" id="CP003326">
    <property type="protein sequence ID" value="AFS78424.1"/>
    <property type="molecule type" value="Genomic_DNA"/>
</dbReference>
<feature type="active site" description="Acyl-ester intermediate" evidence="13">
    <location>
        <position position="62"/>
    </location>
</feature>
<dbReference type="InterPro" id="IPR012338">
    <property type="entry name" value="Beta-lactam/transpept-like"/>
</dbReference>
<dbReference type="Pfam" id="PF00768">
    <property type="entry name" value="Peptidase_S11"/>
    <property type="match status" value="1"/>
</dbReference>
<evidence type="ECO:0000313" key="18">
    <source>
        <dbReference type="Proteomes" id="UP000006094"/>
    </source>
</evidence>
<evidence type="ECO:0000256" key="12">
    <source>
        <dbReference type="ARBA" id="ARBA00034000"/>
    </source>
</evidence>
<evidence type="ECO:0000256" key="8">
    <source>
        <dbReference type="ARBA" id="ARBA00022801"/>
    </source>
</evidence>
<dbReference type="eggNOG" id="COG1686">
    <property type="taxonomic scope" value="Bacteria"/>
</dbReference>
<dbReference type="RefSeq" id="WP_014967561.1">
    <property type="nucleotide sequence ID" value="NC_018664.1"/>
</dbReference>
<feature type="active site" description="Proton acceptor" evidence="13">
    <location>
        <position position="65"/>
    </location>
</feature>
<proteinExistence type="inferred from homology"/>
<keyword evidence="10" id="KW-0573">Peptidoglycan synthesis</keyword>
<comment type="similarity">
    <text evidence="3 15">Belongs to the peptidase S11 family.</text>
</comment>
<keyword evidence="9" id="KW-0133">Cell shape</keyword>
<dbReference type="InterPro" id="IPR015956">
    <property type="entry name" value="Peniciliin-bd_prot_C_sf"/>
</dbReference>
<evidence type="ECO:0000256" key="3">
    <source>
        <dbReference type="ARBA" id="ARBA00007164"/>
    </source>
</evidence>
<dbReference type="EC" id="3.4.16.4" evidence="4"/>
<dbReference type="InterPro" id="IPR012907">
    <property type="entry name" value="Peptidase_S11_C"/>
</dbReference>
<dbReference type="HOGENOM" id="CLU_027070_7_3_9"/>
<evidence type="ECO:0000256" key="6">
    <source>
        <dbReference type="ARBA" id="ARBA00022670"/>
    </source>
</evidence>
<dbReference type="Gene3D" id="3.40.710.10">
    <property type="entry name" value="DD-peptidase/beta-lactamase superfamily"/>
    <property type="match status" value="1"/>
</dbReference>
<evidence type="ECO:0000256" key="14">
    <source>
        <dbReference type="PIRSR" id="PIRSR618044-2"/>
    </source>
</evidence>